<sequence length="72" mass="8305">MICGIVPGSGQVHECLLTYLDYSVDGRARSYRHPLCYNSRVRGTGRVWFANTFLCYCHFCLALRIKHRLLPV</sequence>
<evidence type="ECO:0000313" key="1">
    <source>
        <dbReference type="EMBL" id="GAV00586.1"/>
    </source>
</evidence>
<evidence type="ECO:0000313" key="2">
    <source>
        <dbReference type="Proteomes" id="UP000186922"/>
    </source>
</evidence>
<dbReference type="AlphaFoldDB" id="A0A1D1VIG0"/>
<protein>
    <submittedName>
        <fullName evidence="1">Uncharacterized protein</fullName>
    </submittedName>
</protein>
<reference evidence="1 2" key="1">
    <citation type="journal article" date="2016" name="Nat. Commun.">
        <title>Extremotolerant tardigrade genome and improved radiotolerance of human cultured cells by tardigrade-unique protein.</title>
        <authorList>
            <person name="Hashimoto T."/>
            <person name="Horikawa D.D."/>
            <person name="Saito Y."/>
            <person name="Kuwahara H."/>
            <person name="Kozuka-Hata H."/>
            <person name="Shin-I T."/>
            <person name="Minakuchi Y."/>
            <person name="Ohishi K."/>
            <person name="Motoyama A."/>
            <person name="Aizu T."/>
            <person name="Enomoto A."/>
            <person name="Kondo K."/>
            <person name="Tanaka S."/>
            <person name="Hara Y."/>
            <person name="Koshikawa S."/>
            <person name="Sagara H."/>
            <person name="Miura T."/>
            <person name="Yokobori S."/>
            <person name="Miyagawa K."/>
            <person name="Suzuki Y."/>
            <person name="Kubo T."/>
            <person name="Oyama M."/>
            <person name="Kohara Y."/>
            <person name="Fujiyama A."/>
            <person name="Arakawa K."/>
            <person name="Katayama T."/>
            <person name="Toyoda A."/>
            <person name="Kunieda T."/>
        </authorList>
    </citation>
    <scope>NUCLEOTIDE SEQUENCE [LARGE SCALE GENOMIC DNA]</scope>
    <source>
        <strain evidence="1 2">YOKOZUNA-1</strain>
    </source>
</reference>
<accession>A0A1D1VIG0</accession>
<proteinExistence type="predicted"/>
<gene>
    <name evidence="1" type="primary">RvY_11412</name>
    <name evidence="1" type="synonym">RvY_11412.1</name>
    <name evidence="1" type="ORF">RvY_11412-1</name>
</gene>
<keyword evidence="2" id="KW-1185">Reference proteome</keyword>
<dbReference type="Proteomes" id="UP000186922">
    <property type="component" value="Unassembled WGS sequence"/>
</dbReference>
<name>A0A1D1VIG0_RAMVA</name>
<organism evidence="1 2">
    <name type="scientific">Ramazzottius varieornatus</name>
    <name type="common">Water bear</name>
    <name type="synonym">Tardigrade</name>
    <dbReference type="NCBI Taxonomy" id="947166"/>
    <lineage>
        <taxon>Eukaryota</taxon>
        <taxon>Metazoa</taxon>
        <taxon>Ecdysozoa</taxon>
        <taxon>Tardigrada</taxon>
        <taxon>Eutardigrada</taxon>
        <taxon>Parachela</taxon>
        <taxon>Hypsibioidea</taxon>
        <taxon>Ramazzottiidae</taxon>
        <taxon>Ramazzottius</taxon>
    </lineage>
</organism>
<dbReference type="EMBL" id="BDGG01000006">
    <property type="protein sequence ID" value="GAV00586.1"/>
    <property type="molecule type" value="Genomic_DNA"/>
</dbReference>
<comment type="caution">
    <text evidence="1">The sequence shown here is derived from an EMBL/GenBank/DDBJ whole genome shotgun (WGS) entry which is preliminary data.</text>
</comment>